<feature type="compositionally biased region" description="Polar residues" evidence="1">
    <location>
        <begin position="521"/>
        <end position="557"/>
    </location>
</feature>
<feature type="region of interest" description="Disordered" evidence="1">
    <location>
        <begin position="633"/>
        <end position="672"/>
    </location>
</feature>
<feature type="region of interest" description="Disordered" evidence="1">
    <location>
        <begin position="684"/>
        <end position="703"/>
    </location>
</feature>
<protein>
    <submittedName>
        <fullName evidence="2">Uncharacterized protein</fullName>
    </submittedName>
</protein>
<dbReference type="AlphaFoldDB" id="F2QPD3"/>
<feature type="compositionally biased region" description="Low complexity" evidence="1">
    <location>
        <begin position="486"/>
        <end position="496"/>
    </location>
</feature>
<gene>
    <name evidence="2" type="ordered locus">PP7435_Chr1-1131</name>
</gene>
<evidence type="ECO:0000256" key="1">
    <source>
        <dbReference type="SAM" id="MobiDB-lite"/>
    </source>
</evidence>
<name>F2QPD3_KOMPC</name>
<feature type="compositionally biased region" description="Polar residues" evidence="1">
    <location>
        <begin position="633"/>
        <end position="649"/>
    </location>
</feature>
<accession>F2QPD3</accession>
<feature type="compositionally biased region" description="Polar residues" evidence="1">
    <location>
        <begin position="329"/>
        <end position="344"/>
    </location>
</feature>
<dbReference type="EMBL" id="FR839628">
    <property type="protein sequence ID" value="CCA37261.1"/>
    <property type="molecule type" value="Genomic_DNA"/>
</dbReference>
<dbReference type="HOGENOM" id="CLU_383610_0_0_1"/>
<reference evidence="2 3" key="3">
    <citation type="journal article" date="2016" name="FEMS Yeast Res.">
        <title>Curation of the genome annotation of Pichia pastoris (Komagataella phaffii) CBS7435 from gene level to protein function.</title>
        <authorList>
            <person name="Valli M."/>
            <person name="Tatto N.E."/>
            <person name="Peymann A."/>
            <person name="Gruber C."/>
            <person name="Landes N."/>
            <person name="Ekker H."/>
            <person name="Thallinger G.G."/>
            <person name="Mattanovich D."/>
            <person name="Gasser B."/>
            <person name="Graf A.B."/>
        </authorList>
    </citation>
    <scope>GENOME REANNOTATION</scope>
    <source>
        <strain evidence="2 3">ATCC 76273 / CBS 7435 / CECT 11047 / NRRL Y-11430 / Wegner 21-1</strain>
    </source>
</reference>
<feature type="compositionally biased region" description="Polar residues" evidence="1">
    <location>
        <begin position="596"/>
        <end position="611"/>
    </location>
</feature>
<reference key="2">
    <citation type="submission" date="2011-04" db="EMBL/GenBank/DDBJ databases">
        <title>High-quality genome sequence of Pichia pastoris CBS 7435.</title>
        <authorList>
            <person name="Kueberl A."/>
            <person name="Schneider J."/>
            <person name="Thallinger G.G."/>
            <person name="Anderl I."/>
            <person name="Wibberg D."/>
            <person name="Hajek T."/>
            <person name="Jaenicke S."/>
            <person name="Brinkrolf K."/>
            <person name="Goesmann A."/>
            <person name="Szczepanowski R."/>
            <person name="Puehler A."/>
            <person name="Schwab H."/>
            <person name="Glieder A."/>
            <person name="Pichler H."/>
        </authorList>
    </citation>
    <scope>NUCLEOTIDE SEQUENCE</scope>
    <source>
        <strain>CBS 7435</strain>
    </source>
</reference>
<feature type="compositionally biased region" description="Polar residues" evidence="1">
    <location>
        <begin position="310"/>
        <end position="322"/>
    </location>
</feature>
<feature type="compositionally biased region" description="Polar residues" evidence="1">
    <location>
        <begin position="656"/>
        <end position="665"/>
    </location>
</feature>
<feature type="compositionally biased region" description="Acidic residues" evidence="1">
    <location>
        <begin position="383"/>
        <end position="394"/>
    </location>
</feature>
<feature type="compositionally biased region" description="Low complexity" evidence="1">
    <location>
        <begin position="561"/>
        <end position="572"/>
    </location>
</feature>
<evidence type="ECO:0000313" key="2">
    <source>
        <dbReference type="EMBL" id="CCA37261.1"/>
    </source>
</evidence>
<feature type="compositionally biased region" description="Polar residues" evidence="1">
    <location>
        <begin position="498"/>
        <end position="508"/>
    </location>
</feature>
<evidence type="ECO:0000313" key="3">
    <source>
        <dbReference type="Proteomes" id="UP000006853"/>
    </source>
</evidence>
<feature type="compositionally biased region" description="Polar residues" evidence="1">
    <location>
        <begin position="442"/>
        <end position="454"/>
    </location>
</feature>
<feature type="compositionally biased region" description="Polar residues" evidence="1">
    <location>
        <begin position="685"/>
        <end position="703"/>
    </location>
</feature>
<feature type="compositionally biased region" description="Basic and acidic residues" evidence="1">
    <location>
        <begin position="430"/>
        <end position="441"/>
    </location>
</feature>
<proteinExistence type="predicted"/>
<keyword evidence="3" id="KW-1185">Reference proteome</keyword>
<feature type="compositionally biased region" description="Acidic residues" evidence="1">
    <location>
        <begin position="412"/>
        <end position="429"/>
    </location>
</feature>
<reference evidence="2 3" key="1">
    <citation type="journal article" date="2011" name="J. Biotechnol.">
        <title>High-quality genome sequence of Pichia pastoris CBS7435.</title>
        <authorList>
            <person name="Kuberl A."/>
            <person name="Schneider J."/>
            <person name="Thallinger G.G."/>
            <person name="Anderl I."/>
            <person name="Wibberg D."/>
            <person name="Hajek T."/>
            <person name="Jaenicke S."/>
            <person name="Brinkrolf K."/>
            <person name="Goesmann A."/>
            <person name="Szczepanowski R."/>
            <person name="Puhler A."/>
            <person name="Schwab H."/>
            <person name="Glieder A."/>
            <person name="Pichler H."/>
        </authorList>
    </citation>
    <scope>NUCLEOTIDE SEQUENCE [LARGE SCALE GENOMIC DNA]</scope>
    <source>
        <strain evidence="3">ATCC 76273 / CBS 7435 / CECT 11047 / NRRL Y-11430 / Wegner 21-1</strain>
    </source>
</reference>
<feature type="region of interest" description="Disordered" evidence="1">
    <location>
        <begin position="303"/>
        <end position="454"/>
    </location>
</feature>
<sequence>MAYALRDALVTPKSKGYDITNYSESPLVLSAALLKHPLDITADLLLEQSLVSTPLLTLFGLVVHRTTGLLLYLAQNNTSFAIRNDKFSLIDIFERSPVDRSQISYISNYNPHKDSLKDDDSLSFEHLAGELQFISKVLRKEIPREVQFLNDLRINDGTDEDRFGSIQHFRDPIPFLPIYLGINEFFGKLITPVCYSDPDYTTILKENQDRLVFYQKLYSTFGEARIIVNVKGPDDTVASPSELYDLVRDSNSNSSVSIPERMVQKWESKILSGLASSGSSDSSIHDADSMKDGEYEVDEVVQLPRVDSETPAQTPEVQQRTQAPELAPTQKQVVETQVSVNSNGKKIDDSDQEAGSASRIATQRVPEVNVDSQNPNNKAFDESPNESDSQEEVDTFQFFGPNPVSESNLTNENEDSNVDSNDDSNEGADDEQKVRVKEEPNQKPSQSGSDSLPTVNISLSQLYGASENLQQLPVTVGWEPDLIQVDSSSDSESFESIEGTSSNSNNSKGLEKVPSIAANGKATSTSSPKAQEASSSVEQTISDPIQDTSNSTNITNHDSQHSSQSPKSQSKTKPSRLKALLGHVFPSLKTSEDQLESTQVAQESTAATNGEGNKPPLDQNEVVLTPETDYIESLSSKNDNSAGNVSSGSKPKDNSFLDSSTQNADLQPYPSTEPIIVSSDRNDSVHSSATANEHQTISHSHIHLQTQTDSLVIIERSQPFKYNEESLQRKKRAHQLLDAGWQRASKKKL</sequence>
<dbReference type="Proteomes" id="UP000006853">
    <property type="component" value="Chromosome 1"/>
</dbReference>
<organism evidence="2 3">
    <name type="scientific">Komagataella phaffii (strain ATCC 76273 / CBS 7435 / CECT 11047 / NRRL Y-11430 / Wegner 21-1)</name>
    <name type="common">Yeast</name>
    <name type="synonym">Pichia pastoris</name>
    <dbReference type="NCBI Taxonomy" id="981350"/>
    <lineage>
        <taxon>Eukaryota</taxon>
        <taxon>Fungi</taxon>
        <taxon>Dikarya</taxon>
        <taxon>Ascomycota</taxon>
        <taxon>Saccharomycotina</taxon>
        <taxon>Pichiomycetes</taxon>
        <taxon>Pichiales</taxon>
        <taxon>Pichiaceae</taxon>
        <taxon>Komagataella</taxon>
    </lineage>
</organism>
<feature type="region of interest" description="Disordered" evidence="1">
    <location>
        <begin position="486"/>
        <end position="620"/>
    </location>
</feature>